<protein>
    <submittedName>
        <fullName evidence="2">Magnesium chelatase</fullName>
    </submittedName>
</protein>
<dbReference type="InterPro" id="IPR027417">
    <property type="entry name" value="P-loop_NTPase"/>
</dbReference>
<sequence>MDIIRDMARDMRLGAHILLIGNQGTLLLGDGRRIQPASASVCERSIPLHPEFRIIMLANRPGFPFLGNDLFGVLGDLFSTHTVENPSRENELEMLKKYAPDVPDANLLKLMAAFTELREMADEGLLQYPYSTRELVNIVKHINKFPTDSLSTVIKNIFDFDTFSTEAFNTVREVFLKHGIPFG</sequence>
<dbReference type="Proteomes" id="UP000035642">
    <property type="component" value="Unassembled WGS sequence"/>
</dbReference>
<proteinExistence type="predicted"/>
<name>A0A0K0DR63_ANGCA</name>
<organism evidence="1 2">
    <name type="scientific">Angiostrongylus cantonensis</name>
    <name type="common">Rat lungworm</name>
    <dbReference type="NCBI Taxonomy" id="6313"/>
    <lineage>
        <taxon>Eukaryota</taxon>
        <taxon>Metazoa</taxon>
        <taxon>Ecdysozoa</taxon>
        <taxon>Nematoda</taxon>
        <taxon>Chromadorea</taxon>
        <taxon>Rhabditida</taxon>
        <taxon>Rhabditina</taxon>
        <taxon>Rhabditomorpha</taxon>
        <taxon>Strongyloidea</taxon>
        <taxon>Metastrongylidae</taxon>
        <taxon>Angiostrongylus</taxon>
    </lineage>
</organism>
<reference evidence="2" key="2">
    <citation type="submission" date="2017-02" db="UniProtKB">
        <authorList>
            <consortium name="WormBaseParasite"/>
        </authorList>
    </citation>
    <scope>IDENTIFICATION</scope>
</reference>
<evidence type="ECO:0000313" key="1">
    <source>
        <dbReference type="Proteomes" id="UP000035642"/>
    </source>
</evidence>
<accession>A0A0K0DR63</accession>
<dbReference type="InterPro" id="IPR039891">
    <property type="entry name" value="VWA8"/>
</dbReference>
<keyword evidence="1" id="KW-1185">Reference proteome</keyword>
<dbReference type="STRING" id="6313.A0A0K0DR63"/>
<dbReference type="AlphaFoldDB" id="A0A0K0DR63"/>
<dbReference type="SUPFAM" id="SSF52540">
    <property type="entry name" value="P-loop containing nucleoside triphosphate hydrolases"/>
    <property type="match status" value="1"/>
</dbReference>
<dbReference type="PANTHER" id="PTHR21610:SF9">
    <property type="entry name" value="VON WILLEBRAND FACTOR A DOMAIN-CONTAINING PROTEIN 8"/>
    <property type="match status" value="1"/>
</dbReference>
<reference evidence="1" key="1">
    <citation type="submission" date="2012-09" db="EMBL/GenBank/DDBJ databases">
        <authorList>
            <person name="Martin A.A."/>
        </authorList>
    </citation>
    <scope>NUCLEOTIDE SEQUENCE</scope>
</reference>
<evidence type="ECO:0000313" key="2">
    <source>
        <dbReference type="WBParaSite" id="ACAC_0001425201-mRNA-1"/>
    </source>
</evidence>
<dbReference type="PANTHER" id="PTHR21610">
    <property type="entry name" value="VON WILLEBRAND FACTOR A DOMAIN-CONTAINING PROTEIN 8"/>
    <property type="match status" value="1"/>
</dbReference>
<dbReference type="GO" id="GO:0005737">
    <property type="term" value="C:cytoplasm"/>
    <property type="evidence" value="ECO:0007669"/>
    <property type="project" value="TreeGrafter"/>
</dbReference>
<dbReference type="WBParaSite" id="ACAC_0001425201-mRNA-1">
    <property type="protein sequence ID" value="ACAC_0001425201-mRNA-1"/>
    <property type="gene ID" value="ACAC_0001425201"/>
</dbReference>